<reference evidence="1" key="2">
    <citation type="journal article" date="2022" name="New Phytol.">
        <title>Evolutionary transition to the ectomycorrhizal habit in the genomes of a hyperdiverse lineage of mushroom-forming fungi.</title>
        <authorList>
            <person name="Looney B."/>
            <person name="Miyauchi S."/>
            <person name="Morin E."/>
            <person name="Drula E."/>
            <person name="Courty P.E."/>
            <person name="Kohler A."/>
            <person name="Kuo A."/>
            <person name="LaButti K."/>
            <person name="Pangilinan J."/>
            <person name="Lipzen A."/>
            <person name="Riley R."/>
            <person name="Andreopoulos W."/>
            <person name="He G."/>
            <person name="Johnson J."/>
            <person name="Nolan M."/>
            <person name="Tritt A."/>
            <person name="Barry K.W."/>
            <person name="Grigoriev I.V."/>
            <person name="Nagy L.G."/>
            <person name="Hibbett D."/>
            <person name="Henrissat B."/>
            <person name="Matheny P.B."/>
            <person name="Labbe J."/>
            <person name="Martin F.M."/>
        </authorList>
    </citation>
    <scope>NUCLEOTIDE SEQUENCE</scope>
    <source>
        <strain evidence="1">HHB10654</strain>
    </source>
</reference>
<name>A0ACB8TJC2_9AGAM</name>
<accession>A0ACB8TJC2</accession>
<dbReference type="Proteomes" id="UP000814140">
    <property type="component" value="Unassembled WGS sequence"/>
</dbReference>
<evidence type="ECO:0000313" key="2">
    <source>
        <dbReference type="Proteomes" id="UP000814140"/>
    </source>
</evidence>
<protein>
    <submittedName>
        <fullName evidence="1">Uncharacterized protein</fullName>
    </submittedName>
</protein>
<dbReference type="EMBL" id="MU277187">
    <property type="protein sequence ID" value="KAI0068553.1"/>
    <property type="molecule type" value="Genomic_DNA"/>
</dbReference>
<sequence>MGGASRCFRPLNVPRIRALAVAPDSTVCPRSQRSFSQPRKPEQGVLEPGLDRWITARTCYSR</sequence>
<organism evidence="1 2">
    <name type="scientific">Artomyces pyxidatus</name>
    <dbReference type="NCBI Taxonomy" id="48021"/>
    <lineage>
        <taxon>Eukaryota</taxon>
        <taxon>Fungi</taxon>
        <taxon>Dikarya</taxon>
        <taxon>Basidiomycota</taxon>
        <taxon>Agaricomycotina</taxon>
        <taxon>Agaricomycetes</taxon>
        <taxon>Russulales</taxon>
        <taxon>Auriscalpiaceae</taxon>
        <taxon>Artomyces</taxon>
    </lineage>
</organism>
<gene>
    <name evidence="1" type="ORF">BV25DRAFT_1817416</name>
</gene>
<keyword evidence="2" id="KW-1185">Reference proteome</keyword>
<evidence type="ECO:0000313" key="1">
    <source>
        <dbReference type="EMBL" id="KAI0068553.1"/>
    </source>
</evidence>
<reference evidence="1" key="1">
    <citation type="submission" date="2021-03" db="EMBL/GenBank/DDBJ databases">
        <authorList>
            <consortium name="DOE Joint Genome Institute"/>
            <person name="Ahrendt S."/>
            <person name="Looney B.P."/>
            <person name="Miyauchi S."/>
            <person name="Morin E."/>
            <person name="Drula E."/>
            <person name="Courty P.E."/>
            <person name="Chicoki N."/>
            <person name="Fauchery L."/>
            <person name="Kohler A."/>
            <person name="Kuo A."/>
            <person name="Labutti K."/>
            <person name="Pangilinan J."/>
            <person name="Lipzen A."/>
            <person name="Riley R."/>
            <person name="Andreopoulos W."/>
            <person name="He G."/>
            <person name="Johnson J."/>
            <person name="Barry K.W."/>
            <person name="Grigoriev I.V."/>
            <person name="Nagy L."/>
            <person name="Hibbett D."/>
            <person name="Henrissat B."/>
            <person name="Matheny P.B."/>
            <person name="Labbe J."/>
            <person name="Martin F."/>
        </authorList>
    </citation>
    <scope>NUCLEOTIDE SEQUENCE</scope>
    <source>
        <strain evidence="1">HHB10654</strain>
    </source>
</reference>
<comment type="caution">
    <text evidence="1">The sequence shown here is derived from an EMBL/GenBank/DDBJ whole genome shotgun (WGS) entry which is preliminary data.</text>
</comment>
<proteinExistence type="predicted"/>